<organism evidence="8 9">
    <name type="scientific">Conoideocrella luteorostrata</name>
    <dbReference type="NCBI Taxonomy" id="1105319"/>
    <lineage>
        <taxon>Eukaryota</taxon>
        <taxon>Fungi</taxon>
        <taxon>Dikarya</taxon>
        <taxon>Ascomycota</taxon>
        <taxon>Pezizomycotina</taxon>
        <taxon>Sordariomycetes</taxon>
        <taxon>Hypocreomycetidae</taxon>
        <taxon>Hypocreales</taxon>
        <taxon>Clavicipitaceae</taxon>
        <taxon>Conoideocrella</taxon>
    </lineage>
</organism>
<reference evidence="8" key="1">
    <citation type="submission" date="2023-06" db="EMBL/GenBank/DDBJ databases">
        <title>Conoideocrella luteorostrata (Hypocreales: Clavicipitaceae), a potential biocontrol fungus for elongate hemlock scale in United States Christmas tree production areas.</title>
        <authorList>
            <person name="Barrett H."/>
            <person name="Lovett B."/>
            <person name="Macias A.M."/>
            <person name="Stajich J.E."/>
            <person name="Kasson M.T."/>
        </authorList>
    </citation>
    <scope>NUCLEOTIDE SEQUENCE</scope>
    <source>
        <strain evidence="8">ARSEF 14590</strain>
    </source>
</reference>
<feature type="transmembrane region" description="Helical" evidence="6">
    <location>
        <begin position="181"/>
        <end position="206"/>
    </location>
</feature>
<dbReference type="GO" id="GO:0071944">
    <property type="term" value="C:cell periphery"/>
    <property type="evidence" value="ECO:0007669"/>
    <property type="project" value="UniProtKB-ARBA"/>
</dbReference>
<evidence type="ECO:0000313" key="8">
    <source>
        <dbReference type="EMBL" id="KAK2616623.1"/>
    </source>
</evidence>
<keyword evidence="4 6" id="KW-0472">Membrane</keyword>
<dbReference type="Proteomes" id="UP001251528">
    <property type="component" value="Unassembled WGS sequence"/>
</dbReference>
<gene>
    <name evidence="8" type="ORF">QQS21_000446</name>
</gene>
<sequence>MAKMNITCLYIILLAVVVPLASANNCKPGLKYCGYFLLKIGNYGKQIDTALSEKGLDPTDQTKVLNTLFDCLGGPNGDIKAISFCDRGCAEGDPNMSDSCITGTGTQLTSSSLGSTSSPLPSTSSSMPSSSSTVTNVQATSYSAASAQSSTAAPTGSGNNSGNSTQNSGGDNSDNKSNSNVGAIAGGTIGGVAAVGLVGAAAFFLLRRKKKPQQDDVDHAPPKVPSSVSPMTMDHSSPPVLHSTVHEVPNSVRHELD</sequence>
<evidence type="ECO:0000256" key="6">
    <source>
        <dbReference type="SAM" id="Phobius"/>
    </source>
</evidence>
<feature type="signal peptide" evidence="7">
    <location>
        <begin position="1"/>
        <end position="23"/>
    </location>
</feature>
<accession>A0AAJ0CZ41</accession>
<protein>
    <submittedName>
        <fullName evidence="8">Uncharacterized protein</fullName>
    </submittedName>
</protein>
<name>A0AAJ0CZ41_9HYPO</name>
<keyword evidence="9" id="KW-1185">Reference proteome</keyword>
<dbReference type="InterPro" id="IPR051694">
    <property type="entry name" value="Immunoregulatory_rcpt-like"/>
</dbReference>
<proteinExistence type="predicted"/>
<dbReference type="GO" id="GO:0016020">
    <property type="term" value="C:membrane"/>
    <property type="evidence" value="ECO:0007669"/>
    <property type="project" value="UniProtKB-SubCell"/>
</dbReference>
<dbReference type="PANTHER" id="PTHR15549:SF26">
    <property type="entry name" value="AXIAL BUDDING PATTERN PROTEIN 2-RELATED"/>
    <property type="match status" value="1"/>
</dbReference>
<keyword evidence="3 6" id="KW-1133">Transmembrane helix</keyword>
<keyword evidence="7" id="KW-0732">Signal</keyword>
<evidence type="ECO:0000313" key="9">
    <source>
        <dbReference type="Proteomes" id="UP001251528"/>
    </source>
</evidence>
<evidence type="ECO:0000256" key="5">
    <source>
        <dbReference type="SAM" id="MobiDB-lite"/>
    </source>
</evidence>
<dbReference type="PANTHER" id="PTHR15549">
    <property type="entry name" value="PAIRED IMMUNOGLOBULIN-LIKE TYPE 2 RECEPTOR"/>
    <property type="match status" value="1"/>
</dbReference>
<feature type="chain" id="PRO_5042484363" evidence="7">
    <location>
        <begin position="24"/>
        <end position="257"/>
    </location>
</feature>
<dbReference type="AlphaFoldDB" id="A0AAJ0CZ41"/>
<evidence type="ECO:0000256" key="7">
    <source>
        <dbReference type="SAM" id="SignalP"/>
    </source>
</evidence>
<dbReference type="EMBL" id="JASWJB010000004">
    <property type="protein sequence ID" value="KAK2616623.1"/>
    <property type="molecule type" value="Genomic_DNA"/>
</dbReference>
<evidence type="ECO:0000256" key="2">
    <source>
        <dbReference type="ARBA" id="ARBA00022692"/>
    </source>
</evidence>
<comment type="caution">
    <text evidence="8">The sequence shown here is derived from an EMBL/GenBank/DDBJ whole genome shotgun (WGS) entry which is preliminary data.</text>
</comment>
<feature type="compositionally biased region" description="Basic and acidic residues" evidence="5">
    <location>
        <begin position="212"/>
        <end position="221"/>
    </location>
</feature>
<feature type="region of interest" description="Disordered" evidence="5">
    <location>
        <begin position="109"/>
        <end position="176"/>
    </location>
</feature>
<evidence type="ECO:0000256" key="4">
    <source>
        <dbReference type="ARBA" id="ARBA00023136"/>
    </source>
</evidence>
<feature type="region of interest" description="Disordered" evidence="5">
    <location>
        <begin position="210"/>
        <end position="257"/>
    </location>
</feature>
<comment type="subcellular location">
    <subcellularLocation>
        <location evidence="1">Membrane</location>
        <topology evidence="1">Single-pass membrane protein</topology>
    </subcellularLocation>
</comment>
<evidence type="ECO:0000256" key="1">
    <source>
        <dbReference type="ARBA" id="ARBA00004167"/>
    </source>
</evidence>
<evidence type="ECO:0000256" key="3">
    <source>
        <dbReference type="ARBA" id="ARBA00022989"/>
    </source>
</evidence>
<keyword evidence="2 6" id="KW-0812">Transmembrane</keyword>